<feature type="binding site" evidence="7">
    <location>
        <position position="233"/>
    </location>
    <ligand>
        <name>chlorophyll a</name>
        <dbReference type="ChEBI" id="CHEBI:58416"/>
        <label>1</label>
    </ligand>
</feature>
<dbReference type="PANTHER" id="PTHR21649">
    <property type="entry name" value="CHLOROPHYLL A/B BINDING PROTEIN"/>
    <property type="match status" value="1"/>
</dbReference>
<dbReference type="OrthoDB" id="187438at2759"/>
<proteinExistence type="inferred from homology"/>
<accession>A0A9W7G5U6</accession>
<comment type="subcellular location">
    <subcellularLocation>
        <location evidence="2">Plastid</location>
        <location evidence="2">Chloroplast</location>
    </subcellularLocation>
</comment>
<evidence type="ECO:0000256" key="4">
    <source>
        <dbReference type="ARBA" id="ARBA00022528"/>
    </source>
</evidence>
<dbReference type="GO" id="GO:0009765">
    <property type="term" value="P:photosynthesis, light harvesting"/>
    <property type="evidence" value="ECO:0007669"/>
    <property type="project" value="InterPro"/>
</dbReference>
<dbReference type="GO" id="GO:0016020">
    <property type="term" value="C:membrane"/>
    <property type="evidence" value="ECO:0007669"/>
    <property type="project" value="InterPro"/>
</dbReference>
<dbReference type="InterPro" id="IPR001344">
    <property type="entry name" value="Chloro_AB-bd_pln"/>
</dbReference>
<dbReference type="GO" id="GO:0009507">
    <property type="term" value="C:chloroplast"/>
    <property type="evidence" value="ECO:0007669"/>
    <property type="project" value="UniProtKB-SubCell"/>
</dbReference>
<dbReference type="GO" id="GO:0016168">
    <property type="term" value="F:chlorophyll binding"/>
    <property type="evidence" value="ECO:0007669"/>
    <property type="project" value="UniProtKB-KW"/>
</dbReference>
<name>A0A9W7G5U6_9STRA</name>
<keyword evidence="6" id="KW-0934">Plastid</keyword>
<feature type="binding site" description="axial binding residue" evidence="7">
    <location>
        <position position="181"/>
    </location>
    <ligand>
        <name>chlorophyll b</name>
        <dbReference type="ChEBI" id="CHEBI:61721"/>
        <label>1</label>
    </ligand>
    <ligandPart>
        <name>Mg</name>
        <dbReference type="ChEBI" id="CHEBI:25107"/>
    </ligandPart>
</feature>
<organism evidence="8 9">
    <name type="scientific">Triparma columacea</name>
    <dbReference type="NCBI Taxonomy" id="722753"/>
    <lineage>
        <taxon>Eukaryota</taxon>
        <taxon>Sar</taxon>
        <taxon>Stramenopiles</taxon>
        <taxon>Ochrophyta</taxon>
        <taxon>Bolidophyceae</taxon>
        <taxon>Parmales</taxon>
        <taxon>Triparmaceae</taxon>
        <taxon>Triparma</taxon>
    </lineage>
</organism>
<keyword evidence="7" id="KW-0148">Chlorophyll</keyword>
<keyword evidence="5" id="KW-0602">Photosynthesis</keyword>
<feature type="binding site" evidence="7">
    <location>
        <position position="230"/>
    </location>
    <ligand>
        <name>chlorophyll a</name>
        <dbReference type="ChEBI" id="CHEBI:58416"/>
        <label>1</label>
    </ligand>
</feature>
<evidence type="ECO:0000256" key="2">
    <source>
        <dbReference type="ARBA" id="ARBA00004229"/>
    </source>
</evidence>
<evidence type="ECO:0000256" key="6">
    <source>
        <dbReference type="ARBA" id="ARBA00022640"/>
    </source>
</evidence>
<dbReference type="SUPFAM" id="SSF103511">
    <property type="entry name" value="Chlorophyll a-b binding protein"/>
    <property type="match status" value="1"/>
</dbReference>
<evidence type="ECO:0000313" key="8">
    <source>
        <dbReference type="EMBL" id="GMI36769.1"/>
    </source>
</evidence>
<dbReference type="Proteomes" id="UP001165065">
    <property type="component" value="Unassembled WGS sequence"/>
</dbReference>
<dbReference type="Pfam" id="PF00504">
    <property type="entry name" value="Chloroa_b-bind"/>
    <property type="match status" value="1"/>
</dbReference>
<feature type="binding site" evidence="7">
    <location>
        <position position="103"/>
    </location>
    <ligand>
        <name>chlorophyll a</name>
        <dbReference type="ChEBI" id="CHEBI:58416"/>
        <label>1</label>
    </ligand>
</feature>
<evidence type="ECO:0000313" key="9">
    <source>
        <dbReference type="Proteomes" id="UP001165065"/>
    </source>
</evidence>
<evidence type="ECO:0000256" key="3">
    <source>
        <dbReference type="ARBA" id="ARBA00005933"/>
    </source>
</evidence>
<comment type="similarity">
    <text evidence="3">Belongs to the fucoxanthin chlorophyll protein family.</text>
</comment>
<reference evidence="9" key="1">
    <citation type="journal article" date="2023" name="Commun. Biol.">
        <title>Genome analysis of Parmales, the sister group of diatoms, reveals the evolutionary specialization of diatoms from phago-mixotrophs to photoautotrophs.</title>
        <authorList>
            <person name="Ban H."/>
            <person name="Sato S."/>
            <person name="Yoshikawa S."/>
            <person name="Yamada K."/>
            <person name="Nakamura Y."/>
            <person name="Ichinomiya M."/>
            <person name="Sato N."/>
            <person name="Blanc-Mathieu R."/>
            <person name="Endo H."/>
            <person name="Kuwata A."/>
            <person name="Ogata H."/>
        </authorList>
    </citation>
    <scope>NUCLEOTIDE SEQUENCE [LARGE SCALE GENOMIC DNA]</scope>
</reference>
<feature type="binding site" evidence="7">
    <location>
        <position position="235"/>
    </location>
    <ligand>
        <name>chlorophyll a</name>
        <dbReference type="ChEBI" id="CHEBI:58416"/>
        <label>1</label>
    </ligand>
</feature>
<feature type="binding site" evidence="7">
    <location>
        <position position="106"/>
    </location>
    <ligand>
        <name>chlorophyll a</name>
        <dbReference type="ChEBI" id="CHEBI:58416"/>
        <label>1</label>
    </ligand>
</feature>
<feature type="binding site" description="axial binding residue" evidence="7">
    <location>
        <position position="162"/>
    </location>
    <ligand>
        <name>chlorophyll b</name>
        <dbReference type="ChEBI" id="CHEBI:61721"/>
        <label>1</label>
    </ligand>
    <ligandPart>
        <name>Mg</name>
        <dbReference type="ChEBI" id="CHEBI:25107"/>
    </ligandPart>
</feature>
<comment type="function">
    <text evidence="1">The light-harvesting complex (LHC) functions as a light receptor, it captures and delivers excitation energy to photosystems with which it is closely associated. Energy is transferred from the carotenoid and chlorophyll C (or B) to chlorophyll A and the photosynthetic reaction centers where it is used to synthesize ATP and reducing power.</text>
</comment>
<keyword evidence="4" id="KW-0150">Chloroplast</keyword>
<sequence length="297" mass="32487">MKLLLLILLSSASAFFVPSSFISAPSRTLFCEPTDASSIQVSTANGSVSVDNQGTKAFDDLVALAEASNPVVKYFDPMSLAEYEGGFWEEGQEATIGFLRHSEIKHGRVAMAAFVGYLVHAQGWTWPFPMRMDGTPWPKLEDAGSVPALWDALPQASKWQIVLAIGALELWDEYQFDGVPEDKEPHYMRGGQPGKFANRKGSIFPFNLYDPFGFNKGMSAEKRENRLVMEVNNGRLAMIGIFGFLAEGAVPGSVPLLKGLIPAYNGNVMIPFEGDFHWLTPNYDSASAMASSVTESL</sequence>
<evidence type="ECO:0000256" key="5">
    <source>
        <dbReference type="ARBA" id="ARBA00022531"/>
    </source>
</evidence>
<dbReference type="AlphaFoldDB" id="A0A9W7G5U6"/>
<protein>
    <submittedName>
        <fullName evidence="8">Uncharacterized protein</fullName>
    </submittedName>
</protein>
<comment type="caution">
    <text evidence="8">The sequence shown here is derived from an EMBL/GenBank/DDBJ whole genome shotgun (WGS) entry which is preliminary data.</text>
</comment>
<dbReference type="EMBL" id="BRYA01000975">
    <property type="protein sequence ID" value="GMI36769.1"/>
    <property type="molecule type" value="Genomic_DNA"/>
</dbReference>
<gene>
    <name evidence="8" type="ORF">TrCOL_g2059</name>
</gene>
<keyword evidence="9" id="KW-1185">Reference proteome</keyword>
<dbReference type="InterPro" id="IPR022796">
    <property type="entry name" value="Chloroa_b-bind"/>
</dbReference>
<keyword evidence="7" id="KW-0157">Chromophore</keyword>
<evidence type="ECO:0000256" key="7">
    <source>
        <dbReference type="PIRSR" id="PIRSR601344-1"/>
    </source>
</evidence>
<evidence type="ECO:0000256" key="1">
    <source>
        <dbReference type="ARBA" id="ARBA00004022"/>
    </source>
</evidence>
<feature type="binding site" description="axial binding residue" evidence="7">
    <location>
        <position position="108"/>
    </location>
    <ligand>
        <name>chlorophyll b</name>
        <dbReference type="ChEBI" id="CHEBI:61721"/>
        <label>1</label>
    </ligand>
    <ligandPart>
        <name>Mg</name>
        <dbReference type="ChEBI" id="CHEBI:25107"/>
    </ligandPart>
</feature>
<dbReference type="Gene3D" id="1.10.3460.10">
    <property type="entry name" value="Chlorophyll a/b binding protein domain"/>
    <property type="match status" value="1"/>
</dbReference>